<comment type="caution">
    <text evidence="6">The sequence shown here is derived from an EMBL/GenBank/DDBJ whole genome shotgun (WGS) entry which is preliminary data.</text>
</comment>
<dbReference type="VEuPathDB" id="FungiDB:CJI97_004224"/>
<evidence type="ECO:0000313" key="6">
    <source>
        <dbReference type="EMBL" id="KND99076.1"/>
    </source>
</evidence>
<dbReference type="AlphaFoldDB" id="A0A0L0NY08"/>
<dbReference type="InterPro" id="IPR008913">
    <property type="entry name" value="Znf_CHY"/>
</dbReference>
<dbReference type="VEuPathDB" id="FungiDB:B9J08_004160"/>
<dbReference type="Pfam" id="PF05495">
    <property type="entry name" value="zf-CHY"/>
    <property type="match status" value="1"/>
</dbReference>
<name>A0A0L0NY08_CANAR</name>
<evidence type="ECO:0000256" key="2">
    <source>
        <dbReference type="ARBA" id="ARBA00022771"/>
    </source>
</evidence>
<dbReference type="PROSITE" id="PS51266">
    <property type="entry name" value="ZF_CHY"/>
    <property type="match status" value="1"/>
</dbReference>
<keyword evidence="1" id="KW-0479">Metal-binding</keyword>
<keyword evidence="2 4" id="KW-0863">Zinc-finger</keyword>
<dbReference type="VEuPathDB" id="FungiDB:QG37_04139"/>
<reference evidence="7" key="1">
    <citation type="journal article" date="2015" name="BMC Genomics">
        <title>Draft genome of a commonly misdiagnosed multidrug resistant pathogen Candida auris.</title>
        <authorList>
            <person name="Chatterjee S."/>
            <person name="Alampalli S.V."/>
            <person name="Nageshan R.K."/>
            <person name="Chettiar S.T."/>
            <person name="Joshi S."/>
            <person name="Tatu U.S."/>
        </authorList>
    </citation>
    <scope>NUCLEOTIDE SEQUENCE [LARGE SCALE GENOMIC DNA]</scope>
    <source>
        <strain evidence="7">6684</strain>
    </source>
</reference>
<feature type="domain" description="CHY-type" evidence="5">
    <location>
        <begin position="42"/>
        <end position="125"/>
    </location>
</feature>
<sequence length="160" mass="18179">MTQDIATPYITERALFAATSKSTISSSFPNYTDPMPPVYGQVLDAFTRCSHYHTDLDIVAIRFKCCNKYFPCYQCHDELRNHHTQRWTTSELEKDEPVILCGSCQQQLTFSQYIGGGSRCVYCDARFNPKCALHYDLYFDLCGPIGAAVEDCKEAVEESN</sequence>
<organism evidence="6 7">
    <name type="scientific">Candidozyma auris</name>
    <name type="common">Yeast</name>
    <name type="synonym">Candida auris</name>
    <dbReference type="NCBI Taxonomy" id="498019"/>
    <lineage>
        <taxon>Eukaryota</taxon>
        <taxon>Fungi</taxon>
        <taxon>Dikarya</taxon>
        <taxon>Ascomycota</taxon>
        <taxon>Saccharomycotina</taxon>
        <taxon>Pichiomycetes</taxon>
        <taxon>Metschnikowiaceae</taxon>
        <taxon>Candidozyma</taxon>
    </lineage>
</organism>
<dbReference type="PANTHER" id="PTHR28082">
    <property type="entry name" value="ZINC FINGER PROTEIN"/>
    <property type="match status" value="1"/>
</dbReference>
<keyword evidence="3" id="KW-0862">Zinc</keyword>
<dbReference type="GO" id="GO:0045041">
    <property type="term" value="P:protein import into mitochondrial intermembrane space"/>
    <property type="evidence" value="ECO:0007669"/>
    <property type="project" value="TreeGrafter"/>
</dbReference>
<accession>A0A0L0NY08</accession>
<evidence type="ECO:0000256" key="3">
    <source>
        <dbReference type="ARBA" id="ARBA00022833"/>
    </source>
</evidence>
<dbReference type="GO" id="GO:0005758">
    <property type="term" value="C:mitochondrial intermembrane space"/>
    <property type="evidence" value="ECO:0007669"/>
    <property type="project" value="TreeGrafter"/>
</dbReference>
<evidence type="ECO:0000256" key="1">
    <source>
        <dbReference type="ARBA" id="ARBA00022723"/>
    </source>
</evidence>
<dbReference type="GO" id="GO:0008270">
    <property type="term" value="F:zinc ion binding"/>
    <property type="evidence" value="ECO:0007669"/>
    <property type="project" value="UniProtKB-KW"/>
</dbReference>
<dbReference type="VEuPathDB" id="FungiDB:CJJ07_002456"/>
<evidence type="ECO:0000313" key="7">
    <source>
        <dbReference type="Proteomes" id="UP000037122"/>
    </source>
</evidence>
<evidence type="ECO:0000256" key="4">
    <source>
        <dbReference type="PROSITE-ProRule" id="PRU00601"/>
    </source>
</evidence>
<dbReference type="InterPro" id="IPR052604">
    <property type="entry name" value="Mito_Tim_assembly_helper"/>
</dbReference>
<dbReference type="EMBL" id="LGST01000027">
    <property type="protein sequence ID" value="KND99076.1"/>
    <property type="molecule type" value="Genomic_DNA"/>
</dbReference>
<dbReference type="Proteomes" id="UP000037122">
    <property type="component" value="Unassembled WGS sequence"/>
</dbReference>
<dbReference type="PANTHER" id="PTHR28082:SF1">
    <property type="entry name" value="HELPER OF TIM PROTEIN 13"/>
    <property type="match status" value="1"/>
</dbReference>
<proteinExistence type="predicted"/>
<dbReference type="SUPFAM" id="SSF161219">
    <property type="entry name" value="CHY zinc finger-like"/>
    <property type="match status" value="1"/>
</dbReference>
<protein>
    <recommendedName>
        <fullName evidence="5">CHY-type domain-containing protein</fullName>
    </recommendedName>
</protein>
<gene>
    <name evidence="6" type="ORF">QG37_04139</name>
</gene>
<evidence type="ECO:0000259" key="5">
    <source>
        <dbReference type="PROSITE" id="PS51266"/>
    </source>
</evidence>
<dbReference type="InterPro" id="IPR037274">
    <property type="entry name" value="Znf_CHY_sf"/>
</dbReference>